<comment type="caution">
    <text evidence="1">The sequence shown here is derived from an EMBL/GenBank/DDBJ whole genome shotgun (WGS) entry which is preliminary data.</text>
</comment>
<dbReference type="STRING" id="411467.BACCAP_04785"/>
<protein>
    <submittedName>
        <fullName evidence="1">Uncharacterized protein</fullName>
    </submittedName>
</protein>
<evidence type="ECO:0000313" key="2">
    <source>
        <dbReference type="Proteomes" id="UP000003639"/>
    </source>
</evidence>
<sequence>MSVRGFPLFSVLLSSFLFLLCFLSVLSNHNTFHFIFCPLNFFCQKRFFLFSYSFKSFFAIIQQSFPCPAI</sequence>
<dbReference type="EMBL" id="AAXG02000055">
    <property type="protein sequence ID" value="EDM97453.1"/>
    <property type="molecule type" value="Genomic_DNA"/>
</dbReference>
<dbReference type="AlphaFoldDB" id="A6P2Q3"/>
<evidence type="ECO:0000313" key="1">
    <source>
        <dbReference type="EMBL" id="EDM97453.1"/>
    </source>
</evidence>
<gene>
    <name evidence="1" type="ORF">BACCAP_04785</name>
</gene>
<name>A6P2Q3_9FIRM</name>
<proteinExistence type="predicted"/>
<reference evidence="1 2" key="1">
    <citation type="submission" date="2007-04" db="EMBL/GenBank/DDBJ databases">
        <authorList>
            <person name="Fulton L."/>
            <person name="Clifton S."/>
            <person name="Fulton B."/>
            <person name="Xu J."/>
            <person name="Minx P."/>
            <person name="Pepin K.H."/>
            <person name="Johnson M."/>
            <person name="Thiruvilangam P."/>
            <person name="Bhonagiri V."/>
            <person name="Nash W.E."/>
            <person name="Mardis E.R."/>
            <person name="Wilson R.K."/>
        </authorList>
    </citation>
    <scope>NUCLEOTIDE SEQUENCE [LARGE SCALE GENOMIC DNA]</scope>
    <source>
        <strain evidence="1 2">ATCC 29799</strain>
    </source>
</reference>
<reference evidence="1 2" key="2">
    <citation type="submission" date="2007-06" db="EMBL/GenBank/DDBJ databases">
        <title>Draft genome sequence of Pseudoflavonifractor capillosus ATCC 29799.</title>
        <authorList>
            <person name="Sudarsanam P."/>
            <person name="Ley R."/>
            <person name="Guruge J."/>
            <person name="Turnbaugh P.J."/>
            <person name="Mahowald M."/>
            <person name="Liep D."/>
            <person name="Gordon J."/>
        </authorList>
    </citation>
    <scope>NUCLEOTIDE SEQUENCE [LARGE SCALE GENOMIC DNA]</scope>
    <source>
        <strain evidence="1 2">ATCC 29799</strain>
    </source>
</reference>
<keyword evidence="2" id="KW-1185">Reference proteome</keyword>
<organism evidence="1 2">
    <name type="scientific">Pseudoflavonifractor capillosus ATCC 29799</name>
    <dbReference type="NCBI Taxonomy" id="411467"/>
    <lineage>
        <taxon>Bacteria</taxon>
        <taxon>Bacillati</taxon>
        <taxon>Bacillota</taxon>
        <taxon>Clostridia</taxon>
        <taxon>Eubacteriales</taxon>
        <taxon>Oscillospiraceae</taxon>
        <taxon>Pseudoflavonifractor</taxon>
    </lineage>
</organism>
<accession>A6P2Q3</accession>
<dbReference type="Proteomes" id="UP000003639">
    <property type="component" value="Unassembled WGS sequence"/>
</dbReference>